<dbReference type="SUPFAM" id="SSF57959">
    <property type="entry name" value="Leucine zipper domain"/>
    <property type="match status" value="1"/>
</dbReference>
<feature type="region of interest" description="Disordered" evidence="5">
    <location>
        <begin position="327"/>
        <end position="360"/>
    </location>
</feature>
<dbReference type="InterPro" id="IPR004827">
    <property type="entry name" value="bZIP"/>
</dbReference>
<feature type="compositionally biased region" description="Basic and acidic residues" evidence="5">
    <location>
        <begin position="223"/>
        <end position="240"/>
    </location>
</feature>
<feature type="region of interest" description="Disordered" evidence="5">
    <location>
        <begin position="199"/>
        <end position="254"/>
    </location>
</feature>
<sequence length="507" mass="55724">MVLIDGDNTEKLQHDHTPLPTFMNLNISTYEMESSTAAFPGTPTDPAPSNPSNGANVIVSNSQRFSTPQVQTPTISGTDYAFFNYPTNIFQQPPSTSTLYGASPYSTSAYSEPSTPANGFPPTNFLSPYNAYAIPTPMDLNLFWPFNTAAVAIGSEITSDQAYQLATVGSSHSISNRLAPIHGVDVVPQPTFALHGMTRSSSQYGAGSQMKNGSNSRRGGGRRPREAEERNDLNDEDRDKRDKRRQRNKEAAARCRQRRIDLMSTLQDQLESYKQQNNEMDRAIQMLNQQKMQCINILQHHGCVVPKDLLEQPAFNINTYINDTGMHSKNHLQPLPPLLASPPQNSNKRRANQQPQHHQQRMPVVTMAEGMNGYDDMLDSVSPAPSSTYTSSSSSLITNNDPVISEAAVDGPKHKRVKEERASPLNESDHHVARTRPGTLPINSNIWTTLPSITTPSTGLIGFDTLSSNDYGLMNQQTGITPIVPQPQPVISSSGLQPPSESVLRQL</sequence>
<feature type="coiled-coil region" evidence="4">
    <location>
        <begin position="263"/>
        <end position="293"/>
    </location>
</feature>
<dbReference type="CDD" id="cd14699">
    <property type="entry name" value="bZIP_Fos_like"/>
    <property type="match status" value="1"/>
</dbReference>
<feature type="region of interest" description="Disordered" evidence="5">
    <location>
        <begin position="410"/>
        <end position="437"/>
    </location>
</feature>
<dbReference type="SMART" id="SM00338">
    <property type="entry name" value="BRLZ"/>
    <property type="match status" value="1"/>
</dbReference>
<dbReference type="GO" id="GO:0005634">
    <property type="term" value="C:nucleus"/>
    <property type="evidence" value="ECO:0007669"/>
    <property type="project" value="TreeGrafter"/>
</dbReference>
<feature type="compositionally biased region" description="Polar residues" evidence="5">
    <location>
        <begin position="199"/>
        <end position="216"/>
    </location>
</feature>
<name>A0A914DA77_9BILA</name>
<dbReference type="GO" id="GO:0000978">
    <property type="term" value="F:RNA polymerase II cis-regulatory region sequence-specific DNA binding"/>
    <property type="evidence" value="ECO:0007669"/>
    <property type="project" value="TreeGrafter"/>
</dbReference>
<dbReference type="InterPro" id="IPR046347">
    <property type="entry name" value="bZIP_sf"/>
</dbReference>
<dbReference type="Pfam" id="PF00170">
    <property type="entry name" value="bZIP_1"/>
    <property type="match status" value="1"/>
</dbReference>
<dbReference type="PROSITE" id="PS50217">
    <property type="entry name" value="BZIP"/>
    <property type="match status" value="1"/>
</dbReference>
<dbReference type="AlphaFoldDB" id="A0A914DA77"/>
<evidence type="ECO:0000256" key="4">
    <source>
        <dbReference type="SAM" id="Coils"/>
    </source>
</evidence>
<feature type="region of interest" description="Disordered" evidence="5">
    <location>
        <begin position="485"/>
        <end position="507"/>
    </location>
</feature>
<evidence type="ECO:0000256" key="5">
    <source>
        <dbReference type="SAM" id="MobiDB-lite"/>
    </source>
</evidence>
<keyword evidence="3" id="KW-0804">Transcription</keyword>
<feature type="compositionally biased region" description="Basic and acidic residues" evidence="5">
    <location>
        <begin position="417"/>
        <end position="432"/>
    </location>
</feature>
<keyword evidence="7" id="KW-1185">Reference proteome</keyword>
<dbReference type="PROSITE" id="PS00036">
    <property type="entry name" value="BZIP_BASIC"/>
    <property type="match status" value="1"/>
</dbReference>
<evidence type="ECO:0000256" key="2">
    <source>
        <dbReference type="ARBA" id="ARBA00023125"/>
    </source>
</evidence>
<feature type="domain" description="BZIP" evidence="6">
    <location>
        <begin position="238"/>
        <end position="290"/>
    </location>
</feature>
<protein>
    <submittedName>
        <fullName evidence="8">BZIP domain-containing protein</fullName>
    </submittedName>
</protein>
<proteinExistence type="predicted"/>
<evidence type="ECO:0000256" key="1">
    <source>
        <dbReference type="ARBA" id="ARBA00023015"/>
    </source>
</evidence>
<dbReference type="GO" id="GO:0000981">
    <property type="term" value="F:DNA-binding transcription factor activity, RNA polymerase II-specific"/>
    <property type="evidence" value="ECO:0007669"/>
    <property type="project" value="TreeGrafter"/>
</dbReference>
<keyword evidence="2" id="KW-0238">DNA-binding</keyword>
<evidence type="ECO:0000259" key="6">
    <source>
        <dbReference type="PROSITE" id="PS50217"/>
    </source>
</evidence>
<reference evidence="8" key="1">
    <citation type="submission" date="2022-11" db="UniProtKB">
        <authorList>
            <consortium name="WormBaseParasite"/>
        </authorList>
    </citation>
    <scope>IDENTIFICATION</scope>
</reference>
<dbReference type="Gene3D" id="1.20.5.170">
    <property type="match status" value="1"/>
</dbReference>
<feature type="compositionally biased region" description="Polar residues" evidence="5">
    <location>
        <begin position="496"/>
        <end position="507"/>
    </location>
</feature>
<evidence type="ECO:0000256" key="3">
    <source>
        <dbReference type="ARBA" id="ARBA00023163"/>
    </source>
</evidence>
<dbReference type="WBParaSite" id="ACRNAN_scaffold2063.g27545.t1">
    <property type="protein sequence ID" value="ACRNAN_scaffold2063.g27545.t1"/>
    <property type="gene ID" value="ACRNAN_scaffold2063.g27545"/>
</dbReference>
<organism evidence="7 8">
    <name type="scientific">Acrobeloides nanus</name>
    <dbReference type="NCBI Taxonomy" id="290746"/>
    <lineage>
        <taxon>Eukaryota</taxon>
        <taxon>Metazoa</taxon>
        <taxon>Ecdysozoa</taxon>
        <taxon>Nematoda</taxon>
        <taxon>Chromadorea</taxon>
        <taxon>Rhabditida</taxon>
        <taxon>Tylenchina</taxon>
        <taxon>Cephalobomorpha</taxon>
        <taxon>Cephaloboidea</taxon>
        <taxon>Cephalobidae</taxon>
        <taxon>Acrobeloides</taxon>
    </lineage>
</organism>
<feature type="compositionally biased region" description="Low complexity" evidence="5">
    <location>
        <begin position="485"/>
        <end position="495"/>
    </location>
</feature>
<evidence type="ECO:0000313" key="7">
    <source>
        <dbReference type="Proteomes" id="UP000887540"/>
    </source>
</evidence>
<dbReference type="Proteomes" id="UP000887540">
    <property type="component" value="Unplaced"/>
</dbReference>
<dbReference type="PANTHER" id="PTHR23351:SF24">
    <property type="entry name" value="ACTIVATING TRANSCRIPTION FACTOR 3-RELATED"/>
    <property type="match status" value="1"/>
</dbReference>
<evidence type="ECO:0000313" key="8">
    <source>
        <dbReference type="WBParaSite" id="ACRNAN_scaffold2063.g27545.t1"/>
    </source>
</evidence>
<accession>A0A914DA77</accession>
<keyword evidence="4" id="KW-0175">Coiled coil</keyword>
<keyword evidence="1" id="KW-0805">Transcription regulation</keyword>
<dbReference type="InterPro" id="IPR000837">
    <property type="entry name" value="AP-1"/>
</dbReference>
<dbReference type="PANTHER" id="PTHR23351">
    <property type="entry name" value="FOS TRANSCRIPTION FACTOR-RELATED"/>
    <property type="match status" value="1"/>
</dbReference>